<feature type="region of interest" description="Disordered" evidence="1">
    <location>
        <begin position="1"/>
        <end position="25"/>
    </location>
</feature>
<dbReference type="EMBL" id="KZ613943">
    <property type="protein sequence ID" value="PMD42061.1"/>
    <property type="molecule type" value="Genomic_DNA"/>
</dbReference>
<dbReference type="PANTHER" id="PTHR38166">
    <property type="entry name" value="C2H2-TYPE DOMAIN-CONTAINING PROTEIN-RELATED"/>
    <property type="match status" value="1"/>
</dbReference>
<evidence type="ECO:0000313" key="3">
    <source>
        <dbReference type="Proteomes" id="UP000235786"/>
    </source>
</evidence>
<feature type="compositionally biased region" description="Low complexity" evidence="1">
    <location>
        <begin position="175"/>
        <end position="207"/>
    </location>
</feature>
<dbReference type="OrthoDB" id="3564021at2759"/>
<gene>
    <name evidence="2" type="ORF">L207DRAFT_631920</name>
</gene>
<proteinExistence type="predicted"/>
<dbReference type="Proteomes" id="UP000235786">
    <property type="component" value="Unassembled WGS sequence"/>
</dbReference>
<sequence>MENPVRVKATNEIYHPVPSSQPTERVSKLLDSAKVTKLLKAEQTAIREREAAKRSSIAGPIYKYSAYSSARPSSDDLDIFYPSETRPESKPVEIYSSELRCDDSSDDEYSDGETLREMTDTMASTPSFGPRLVRKVVKDRIHTPQSLEGSEDLKLKESQREEFLGTVFGEHGAFTSHSPTTSTGSEGGSNSSQPAQTPSSSTASRSSYLGDGGASQKRKQAADDEEEQRHPERPRKHGRPSPPQHPDRKRFETCSGPGWYTMHHLKQHLGDSASSVHKKIRCPRCRKSFKSWKEEGKHLAGDECSGISSDPLNRDWDDIGEEMWDKIEKNVSRAAFEKLADSYQSRIDVWVLHHLEPYAPHDTIESRKGELRKWHMIWDILFFNRSPPPPFYMDSQETIPTNTDLLLRKFKEVVDASVESGEIEGITDENLEKLQKCLQVALSKATQDVEDRPIERDLSQNADLLSEDLPALSMLDPASDSTAWNALDTPIQSQMQPMGNTIGSNPAEASQSMTESYWLDNMDDAAWQQFTEEARKAAETGSSWASFPSRE</sequence>
<accession>A0A2J6RU69</accession>
<organism evidence="2 3">
    <name type="scientific">Hyaloscypha variabilis (strain UAMH 11265 / GT02V1 / F)</name>
    <name type="common">Meliniomyces variabilis</name>
    <dbReference type="NCBI Taxonomy" id="1149755"/>
    <lineage>
        <taxon>Eukaryota</taxon>
        <taxon>Fungi</taxon>
        <taxon>Dikarya</taxon>
        <taxon>Ascomycota</taxon>
        <taxon>Pezizomycotina</taxon>
        <taxon>Leotiomycetes</taxon>
        <taxon>Helotiales</taxon>
        <taxon>Hyaloscyphaceae</taxon>
        <taxon>Hyaloscypha</taxon>
        <taxon>Hyaloscypha variabilis</taxon>
    </lineage>
</organism>
<feature type="region of interest" description="Disordered" evidence="1">
    <location>
        <begin position="141"/>
        <end position="254"/>
    </location>
</feature>
<evidence type="ECO:0000256" key="1">
    <source>
        <dbReference type="SAM" id="MobiDB-lite"/>
    </source>
</evidence>
<reference evidence="2 3" key="1">
    <citation type="submission" date="2016-04" db="EMBL/GenBank/DDBJ databases">
        <title>A degradative enzymes factory behind the ericoid mycorrhizal symbiosis.</title>
        <authorList>
            <consortium name="DOE Joint Genome Institute"/>
            <person name="Martino E."/>
            <person name="Morin E."/>
            <person name="Grelet G."/>
            <person name="Kuo A."/>
            <person name="Kohler A."/>
            <person name="Daghino S."/>
            <person name="Barry K."/>
            <person name="Choi C."/>
            <person name="Cichocki N."/>
            <person name="Clum A."/>
            <person name="Copeland A."/>
            <person name="Hainaut M."/>
            <person name="Haridas S."/>
            <person name="Labutti K."/>
            <person name="Lindquist E."/>
            <person name="Lipzen A."/>
            <person name="Khouja H.-R."/>
            <person name="Murat C."/>
            <person name="Ohm R."/>
            <person name="Olson A."/>
            <person name="Spatafora J."/>
            <person name="Veneault-Fourrey C."/>
            <person name="Henrissat B."/>
            <person name="Grigoriev I."/>
            <person name="Martin F."/>
            <person name="Perotto S."/>
        </authorList>
    </citation>
    <scope>NUCLEOTIDE SEQUENCE [LARGE SCALE GENOMIC DNA]</scope>
    <source>
        <strain evidence="2 3">F</strain>
    </source>
</reference>
<dbReference type="AlphaFoldDB" id="A0A2J6RU69"/>
<evidence type="ECO:0000313" key="2">
    <source>
        <dbReference type="EMBL" id="PMD42061.1"/>
    </source>
</evidence>
<evidence type="ECO:0008006" key="4">
    <source>
        <dbReference type="Google" id="ProtNLM"/>
    </source>
</evidence>
<dbReference type="PANTHER" id="PTHR38166:SF1">
    <property type="entry name" value="C2H2-TYPE DOMAIN-CONTAINING PROTEIN"/>
    <property type="match status" value="1"/>
</dbReference>
<name>A0A2J6RU69_HYAVF</name>
<feature type="compositionally biased region" description="Basic and acidic residues" evidence="1">
    <location>
        <begin position="151"/>
        <end position="163"/>
    </location>
</feature>
<protein>
    <recommendedName>
        <fullName evidence="4">C2H2-type domain-containing protein</fullName>
    </recommendedName>
</protein>
<keyword evidence="3" id="KW-1185">Reference proteome</keyword>